<evidence type="ECO:0000313" key="5">
    <source>
        <dbReference type="EMBL" id="SVB54468.1"/>
    </source>
</evidence>
<evidence type="ECO:0000256" key="3">
    <source>
        <dbReference type="ARBA" id="ARBA00023274"/>
    </source>
</evidence>
<dbReference type="InterPro" id="IPR023574">
    <property type="entry name" value="Ribosomal_uL4_dom_sf"/>
</dbReference>
<dbReference type="InterPro" id="IPR013005">
    <property type="entry name" value="Ribosomal_uL4-like"/>
</dbReference>
<feature type="region of interest" description="Disordered" evidence="4">
    <location>
        <begin position="45"/>
        <end position="86"/>
    </location>
</feature>
<sequence length="86" mass="9372">MKFDIYHKSGKKSSKKANLDGEVFGITPNDHCVYLAVNSEMAAIRQGTHSSKTRSDVSGSGAKPWRQKGTGRSRIGSIRNPSRVHG</sequence>
<dbReference type="InterPro" id="IPR002136">
    <property type="entry name" value="Ribosomal_uL4"/>
</dbReference>
<dbReference type="Pfam" id="PF00573">
    <property type="entry name" value="Ribosomal_L4"/>
    <property type="match status" value="1"/>
</dbReference>
<evidence type="ECO:0000256" key="2">
    <source>
        <dbReference type="ARBA" id="ARBA00022980"/>
    </source>
</evidence>
<organism evidence="5">
    <name type="scientific">marine metagenome</name>
    <dbReference type="NCBI Taxonomy" id="408172"/>
    <lineage>
        <taxon>unclassified sequences</taxon>
        <taxon>metagenomes</taxon>
        <taxon>ecological metagenomes</taxon>
    </lineage>
</organism>
<evidence type="ECO:0000256" key="4">
    <source>
        <dbReference type="SAM" id="MobiDB-lite"/>
    </source>
</evidence>
<gene>
    <name evidence="5" type="ORF">METZ01_LOCUS207322</name>
</gene>
<dbReference type="GO" id="GO:0005840">
    <property type="term" value="C:ribosome"/>
    <property type="evidence" value="ECO:0007669"/>
    <property type="project" value="UniProtKB-KW"/>
</dbReference>
<dbReference type="EMBL" id="UINC01046439">
    <property type="protein sequence ID" value="SVB54468.1"/>
    <property type="molecule type" value="Genomic_DNA"/>
</dbReference>
<dbReference type="SUPFAM" id="SSF52166">
    <property type="entry name" value="Ribosomal protein L4"/>
    <property type="match status" value="1"/>
</dbReference>
<keyword evidence="2" id="KW-0689">Ribosomal protein</keyword>
<evidence type="ECO:0000256" key="1">
    <source>
        <dbReference type="ARBA" id="ARBA00010528"/>
    </source>
</evidence>
<proteinExistence type="inferred from homology"/>
<dbReference type="GO" id="GO:1990904">
    <property type="term" value="C:ribonucleoprotein complex"/>
    <property type="evidence" value="ECO:0007669"/>
    <property type="project" value="UniProtKB-KW"/>
</dbReference>
<dbReference type="AlphaFoldDB" id="A0A382EUW2"/>
<protein>
    <submittedName>
        <fullName evidence="5">Uncharacterized protein</fullName>
    </submittedName>
</protein>
<keyword evidence="3" id="KW-0687">Ribonucleoprotein</keyword>
<accession>A0A382EUW2</accession>
<reference evidence="5" key="1">
    <citation type="submission" date="2018-05" db="EMBL/GenBank/DDBJ databases">
        <authorList>
            <person name="Lanie J.A."/>
            <person name="Ng W.-L."/>
            <person name="Kazmierczak K.M."/>
            <person name="Andrzejewski T.M."/>
            <person name="Davidsen T.M."/>
            <person name="Wayne K.J."/>
            <person name="Tettelin H."/>
            <person name="Glass J.I."/>
            <person name="Rusch D."/>
            <person name="Podicherti R."/>
            <person name="Tsui H.-C.T."/>
            <person name="Winkler M.E."/>
        </authorList>
    </citation>
    <scope>NUCLEOTIDE SEQUENCE</scope>
</reference>
<feature type="non-terminal residue" evidence="5">
    <location>
        <position position="86"/>
    </location>
</feature>
<dbReference type="PANTHER" id="PTHR10746:SF6">
    <property type="entry name" value="LARGE RIBOSOMAL SUBUNIT PROTEIN UL4M"/>
    <property type="match status" value="1"/>
</dbReference>
<name>A0A382EUW2_9ZZZZ</name>
<dbReference type="GO" id="GO:0006412">
    <property type="term" value="P:translation"/>
    <property type="evidence" value="ECO:0007669"/>
    <property type="project" value="InterPro"/>
</dbReference>
<dbReference type="GO" id="GO:0003735">
    <property type="term" value="F:structural constituent of ribosome"/>
    <property type="evidence" value="ECO:0007669"/>
    <property type="project" value="InterPro"/>
</dbReference>
<dbReference type="Gene3D" id="3.40.1370.10">
    <property type="match status" value="1"/>
</dbReference>
<comment type="similarity">
    <text evidence="1">Belongs to the universal ribosomal protein uL4 family.</text>
</comment>
<dbReference type="PANTHER" id="PTHR10746">
    <property type="entry name" value="50S RIBOSOMAL PROTEIN L4"/>
    <property type="match status" value="1"/>
</dbReference>